<evidence type="ECO:0000313" key="2">
    <source>
        <dbReference type="EMBL" id="BDZ37424.1"/>
    </source>
</evidence>
<keyword evidence="1" id="KW-0732">Signal</keyword>
<dbReference type="RefSeq" id="WP_378762572.1">
    <property type="nucleotide sequence ID" value="NZ_JBHSLY010000012.1"/>
</dbReference>
<accession>A0ABN6XB57</accession>
<evidence type="ECO:0000256" key="1">
    <source>
        <dbReference type="SAM" id="SignalP"/>
    </source>
</evidence>
<feature type="signal peptide" evidence="1">
    <location>
        <begin position="1"/>
        <end position="28"/>
    </location>
</feature>
<dbReference type="EMBL" id="AP027728">
    <property type="protein sequence ID" value="BDZ37424.1"/>
    <property type="molecule type" value="Genomic_DNA"/>
</dbReference>
<reference evidence="4" key="2">
    <citation type="journal article" date="2019" name="Int. J. Syst. Evol. Microbiol.">
        <title>The Global Catalogue of Microorganisms (GCM) 10K type strain sequencing project: providing services to taxonomists for standard genome sequencing and annotation.</title>
        <authorList>
            <consortium name="The Broad Institute Genomics Platform"/>
            <consortium name="The Broad Institute Genome Sequencing Center for Infectious Disease"/>
            <person name="Wu L."/>
            <person name="Ma J."/>
        </authorList>
    </citation>
    <scope>NUCLEOTIDE SEQUENCE [LARGE SCALE GENOMIC DNA]</scope>
    <source>
        <strain evidence="4">NBRC 106310</strain>
    </source>
</reference>
<sequence>MQRMRKIGCAAAAVAAATLFVTVPAASADEGDVELGFADENYNGFREVHGSGDDAYWNIRIRSSGGYVATWERDEGVWKSPQEALKQINEGLACSYAVTERLLDSVSSTDEYSRLPQVIRYENDDGGFSVALAEDSAEYAEKKKCTEGRSWDWSATPSEETDEAGVGEVRVPVSVVGPGVHRMFLQQVEDGDLVKHEYADGSWVSYTPTRVAVGDPVWVTVAIPEPLSADFPHTAKVANGDIAEPSILASAAAPFESGPDAFATEAGTGLAAAAGAAVLVGIPTLLAGRETRRNRGESNE</sequence>
<organism evidence="3 4">
    <name type="scientific">Microbacterium suwonense</name>
    <dbReference type="NCBI Taxonomy" id="683047"/>
    <lineage>
        <taxon>Bacteria</taxon>
        <taxon>Bacillati</taxon>
        <taxon>Actinomycetota</taxon>
        <taxon>Actinomycetes</taxon>
        <taxon>Micrococcales</taxon>
        <taxon>Microbacteriaceae</taxon>
        <taxon>Microbacterium</taxon>
    </lineage>
</organism>
<gene>
    <name evidence="2" type="ORF">GCM10025863_00380</name>
    <name evidence="3" type="ORF">GCM10025863_33020</name>
</gene>
<reference evidence="3" key="3">
    <citation type="submission" date="2023-02" db="EMBL/GenBank/DDBJ databases">
        <authorList>
            <person name="Sun Q."/>
            <person name="Mori K."/>
        </authorList>
    </citation>
    <scope>NUCLEOTIDE SEQUENCE</scope>
    <source>
        <strain evidence="3">NBRC 106310</strain>
    </source>
</reference>
<feature type="chain" id="PRO_5045028764" evidence="1">
    <location>
        <begin position="29"/>
        <end position="300"/>
    </location>
</feature>
<name>A0ABN6XB57_9MICO</name>
<proteinExistence type="predicted"/>
<evidence type="ECO:0000313" key="4">
    <source>
        <dbReference type="Proteomes" id="UP001321543"/>
    </source>
</evidence>
<dbReference type="Proteomes" id="UP001321543">
    <property type="component" value="Chromosome"/>
</dbReference>
<reference evidence="3" key="1">
    <citation type="journal article" date="2014" name="Int. J. Syst. Evol. Microbiol.">
        <title>Complete genome of a new Firmicutes species belonging to the dominant human colonic microbiota ('Ruminococcus bicirculans') reveals two chromosomes and a selective capacity to utilize plant glucans.</title>
        <authorList>
            <consortium name="NISC Comparative Sequencing Program"/>
            <person name="Wegmann U."/>
            <person name="Louis P."/>
            <person name="Goesmann A."/>
            <person name="Henrissat B."/>
            <person name="Duncan S.H."/>
            <person name="Flint H.J."/>
        </authorList>
    </citation>
    <scope>NUCLEOTIDE SEQUENCE</scope>
    <source>
        <strain evidence="3">NBRC 106310</strain>
    </source>
</reference>
<keyword evidence="4" id="KW-1185">Reference proteome</keyword>
<dbReference type="EMBL" id="AP027728">
    <property type="protein sequence ID" value="BDZ40688.1"/>
    <property type="molecule type" value="Genomic_DNA"/>
</dbReference>
<protein>
    <submittedName>
        <fullName evidence="3">Uncharacterized protein</fullName>
    </submittedName>
</protein>
<evidence type="ECO:0000313" key="3">
    <source>
        <dbReference type="EMBL" id="BDZ40688.1"/>
    </source>
</evidence>